<dbReference type="EMBL" id="FNJU01000006">
    <property type="protein sequence ID" value="SDP75839.1"/>
    <property type="molecule type" value="Genomic_DNA"/>
</dbReference>
<dbReference type="Pfam" id="PF09210">
    <property type="entry name" value="BE_C"/>
    <property type="match status" value="1"/>
</dbReference>
<protein>
    <submittedName>
        <fullName evidence="10">1,4-alpha-glucan branching enzyme</fullName>
    </submittedName>
</protein>
<dbReference type="OrthoDB" id="9803279at2"/>
<feature type="binding site" evidence="4">
    <location>
        <position position="454"/>
    </location>
    <ligand>
        <name>substrate</name>
    </ligand>
</feature>
<evidence type="ECO:0000256" key="5">
    <source>
        <dbReference type="RuleBase" id="RU361196"/>
    </source>
</evidence>
<dbReference type="InterPro" id="IPR001296">
    <property type="entry name" value="Glyco_trans_1"/>
</dbReference>
<dbReference type="Pfam" id="PF03065">
    <property type="entry name" value="Glyco_hydro_57"/>
    <property type="match status" value="1"/>
</dbReference>
<dbReference type="InterPro" id="IPR004300">
    <property type="entry name" value="Glyco_hydro_57_N"/>
</dbReference>
<evidence type="ECO:0000259" key="9">
    <source>
        <dbReference type="Pfam" id="PF13439"/>
    </source>
</evidence>
<sequence length="928" mass="106840">MNYMYTSVVLHAHLPYVRHHSGNELEERWLYEAIAESYIPLIWKLENDTHQRKWTLSLSPTLMEMLSDPLLQKRFLDYIHNNQFLLQIEQLNTSESEELNVITFYMERYQAIMDTFVSYNHQLLNAFIKFEALGKIECITTSATHAILPYLMTQQGINAQIREGMNTFEKYFGKQPKGFWLPECAYSQEVDKVLSEAGIRYTFVDHHALLEAEPLPQMGSGAPVISPSGVVLFGRNQELSNQVWSATEGYPGDENYREFYRDVGFDRDESYIKPFLPEGIRVDTGLKYFKISGKEEKEYYRRDWAEAKVSEHGDDFLKRLEKTMILHGKQSYPPYTVVLPFDAELFGHWWFEGPEWLHQVASTHQSNIEFITGSDFLDRHLKDLETCHVSFSTWGRDGYGDVWLNEKNQWFYRHAHRMEMEIIHWVESLETCTKIEKLALEQMYREWLLYSSSDWAFMIDQGNCREYAMNRIEIHLNRFTSILQHLNEKTLTLEMLNEYRVEYPFLSSANLTYLQSSNGEKFGGIASQQLKSNGLKILMLSWEFPPLIVGGLSRHVFDLSRALVKAGHHVTVVTTFVEDHPIYEIIEGVEVYRVEGMNAHATDFLEWIGGLNISFAKLAIELEALVDFDIIHAHDWLVAMSATMLKDMLNKPLISTIHATEYGRNNGIYTDLQNKIHTKEEELTKASDAVIVCSDYMAEEVTELFKLEEHLVHVLPNGVDPEMLVVKNQGKSMVDEYKVQYSHIIFSVGRIVQEKGFETIIDAAPIILEEYPDVLFLIAGKGPMLQEYRDKVESLKLNRSIVFVGYISDEDRNRYFNVCDITLFPSLYEPFGIVALEGMVAGKPTIVSDTGGLKEIIIHGSTGLKMEPGAKESMAKEVLLLLRNPSLAGEIGLRGKNAAIGTYSWDKIANDTCELFKKKVYNTIHVRG</sequence>
<dbReference type="STRING" id="930152.SAMN05216565_106167"/>
<dbReference type="Proteomes" id="UP000199159">
    <property type="component" value="Unassembled WGS sequence"/>
</dbReference>
<feature type="active site" description="Nucleophile" evidence="3">
    <location>
        <position position="183"/>
    </location>
</feature>
<evidence type="ECO:0000256" key="4">
    <source>
        <dbReference type="PIRSR" id="PIRSR640042-2"/>
    </source>
</evidence>
<evidence type="ECO:0000259" key="6">
    <source>
        <dbReference type="Pfam" id="PF00534"/>
    </source>
</evidence>
<evidence type="ECO:0000256" key="1">
    <source>
        <dbReference type="ARBA" id="ARBA00006821"/>
    </source>
</evidence>
<dbReference type="Gene3D" id="3.20.110.10">
    <property type="entry name" value="Glycoside hydrolase 38, N terminal domain"/>
    <property type="match status" value="1"/>
</dbReference>
<reference evidence="11" key="1">
    <citation type="submission" date="2016-10" db="EMBL/GenBank/DDBJ databases">
        <authorList>
            <person name="Varghese N."/>
            <person name="Submissions S."/>
        </authorList>
    </citation>
    <scope>NUCLEOTIDE SEQUENCE [LARGE SCALE GENOMIC DNA]</scope>
    <source>
        <strain evidence="11">IBRC-M10078</strain>
    </source>
</reference>
<dbReference type="GO" id="GO:0005576">
    <property type="term" value="C:extracellular region"/>
    <property type="evidence" value="ECO:0007669"/>
    <property type="project" value="TreeGrafter"/>
</dbReference>
<dbReference type="InterPro" id="IPR040042">
    <property type="entry name" value="Branching_enz_MT3115-like"/>
</dbReference>
<evidence type="ECO:0000256" key="2">
    <source>
        <dbReference type="ARBA" id="ARBA00023277"/>
    </source>
</evidence>
<feature type="domain" description="Glycosyltransferase subfamily 4-like N-terminal" evidence="9">
    <location>
        <begin position="549"/>
        <end position="722"/>
    </location>
</feature>
<feature type="binding site" evidence="4">
    <location>
        <position position="394"/>
    </location>
    <ligand>
        <name>substrate</name>
    </ligand>
</feature>
<dbReference type="InterPro" id="IPR037090">
    <property type="entry name" value="57_glycoside_trans_central"/>
</dbReference>
<feature type="domain" description="Glycoside hydrolase family 57 N-terminal" evidence="7">
    <location>
        <begin position="8"/>
        <end position="313"/>
    </location>
</feature>
<dbReference type="Gene3D" id="3.40.50.2000">
    <property type="entry name" value="Glycogen Phosphorylase B"/>
    <property type="match status" value="2"/>
</dbReference>
<gene>
    <name evidence="10" type="ORF">SAMN05216565_106167</name>
</gene>
<dbReference type="GO" id="GO:0003844">
    <property type="term" value="F:1,4-alpha-glucan branching enzyme activity"/>
    <property type="evidence" value="ECO:0007669"/>
    <property type="project" value="InterPro"/>
</dbReference>
<evidence type="ECO:0000259" key="8">
    <source>
        <dbReference type="Pfam" id="PF09210"/>
    </source>
</evidence>
<keyword evidence="2 5" id="KW-0119">Carbohydrate metabolism</keyword>
<dbReference type="Pfam" id="PF13439">
    <property type="entry name" value="Glyco_transf_4"/>
    <property type="match status" value="1"/>
</dbReference>
<dbReference type="CDD" id="cd10792">
    <property type="entry name" value="GH57N_AmyC_like"/>
    <property type="match status" value="1"/>
</dbReference>
<evidence type="ECO:0000256" key="3">
    <source>
        <dbReference type="PIRSR" id="PIRSR640042-1"/>
    </source>
</evidence>
<keyword evidence="11" id="KW-1185">Reference proteome</keyword>
<accession>A0A1H0VBA3</accession>
<dbReference type="Gene3D" id="1.20.1430.10">
    <property type="entry name" value="Families 57/38 glycoside transferase, middle domain"/>
    <property type="match status" value="1"/>
</dbReference>
<dbReference type="InterPro" id="IPR028995">
    <property type="entry name" value="Glyco_hydro_57/38_cen_sf"/>
</dbReference>
<comment type="similarity">
    <text evidence="1 5">Belongs to the glycosyl hydrolase 57 family.</text>
</comment>
<dbReference type="CDD" id="cd03801">
    <property type="entry name" value="GT4_PimA-like"/>
    <property type="match status" value="1"/>
</dbReference>
<dbReference type="PANTHER" id="PTHR41695:SF1">
    <property type="entry name" value="1,4-ALPHA-GLUCAN BRANCHING ENZYME TK1436"/>
    <property type="match status" value="1"/>
</dbReference>
<organism evidence="10 11">
    <name type="scientific">Litchfieldia salsa</name>
    <dbReference type="NCBI Taxonomy" id="930152"/>
    <lineage>
        <taxon>Bacteria</taxon>
        <taxon>Bacillati</taxon>
        <taxon>Bacillota</taxon>
        <taxon>Bacilli</taxon>
        <taxon>Bacillales</taxon>
        <taxon>Bacillaceae</taxon>
        <taxon>Litchfieldia</taxon>
    </lineage>
</organism>
<evidence type="ECO:0000313" key="11">
    <source>
        <dbReference type="Proteomes" id="UP000199159"/>
    </source>
</evidence>
<evidence type="ECO:0000259" key="7">
    <source>
        <dbReference type="Pfam" id="PF03065"/>
    </source>
</evidence>
<feature type="active site" description="Proton donor" evidence="3">
    <location>
        <position position="342"/>
    </location>
</feature>
<dbReference type="InterPro" id="IPR027291">
    <property type="entry name" value="Glyco_hydro_38_N_sf"/>
</dbReference>
<feature type="binding site" evidence="4">
    <location>
        <position position="252"/>
    </location>
    <ligand>
        <name>substrate</name>
    </ligand>
</feature>
<dbReference type="InterPro" id="IPR028098">
    <property type="entry name" value="Glyco_trans_4-like_N"/>
</dbReference>
<feature type="domain" description="1,4-alpha-glucan branching enzyme C-terminal" evidence="8">
    <location>
        <begin position="414"/>
        <end position="510"/>
    </location>
</feature>
<dbReference type="Pfam" id="PF00534">
    <property type="entry name" value="Glycos_transf_1"/>
    <property type="match status" value="1"/>
</dbReference>
<evidence type="ECO:0000313" key="10">
    <source>
        <dbReference type="EMBL" id="SDP75839.1"/>
    </source>
</evidence>
<dbReference type="PANTHER" id="PTHR41695">
    <property type="entry name" value="1,4-ALPHA-GLUCAN BRANCHING ENZYME RV3031-RELATED"/>
    <property type="match status" value="1"/>
</dbReference>
<dbReference type="InterPro" id="IPR011330">
    <property type="entry name" value="Glyco_hydro/deAcase_b/a-brl"/>
</dbReference>
<feature type="domain" description="Glycosyl transferase family 1" evidence="6">
    <location>
        <begin position="743"/>
        <end position="895"/>
    </location>
</feature>
<dbReference type="AlphaFoldDB" id="A0A1H0VBA3"/>
<dbReference type="InterPro" id="IPR015293">
    <property type="entry name" value="BE_C"/>
</dbReference>
<name>A0A1H0VBA3_9BACI</name>
<dbReference type="SUPFAM" id="SSF88688">
    <property type="entry name" value="Families 57/38 glycoside transferase middle domain"/>
    <property type="match status" value="1"/>
</dbReference>
<dbReference type="SUPFAM" id="SSF88713">
    <property type="entry name" value="Glycoside hydrolase/deacetylase"/>
    <property type="match status" value="1"/>
</dbReference>
<proteinExistence type="inferred from homology"/>
<dbReference type="SUPFAM" id="SSF53756">
    <property type="entry name" value="UDP-Glycosyltransferase/glycogen phosphorylase"/>
    <property type="match status" value="1"/>
</dbReference>
<dbReference type="GO" id="GO:0030979">
    <property type="term" value="P:alpha-glucan biosynthetic process"/>
    <property type="evidence" value="ECO:0007669"/>
    <property type="project" value="InterPro"/>
</dbReference>
<feature type="binding site" evidence="4">
    <location>
        <position position="235"/>
    </location>
    <ligand>
        <name>substrate</name>
    </ligand>
</feature>